<protein>
    <submittedName>
        <fullName evidence="3">F-box domain-containing protein</fullName>
    </submittedName>
</protein>
<proteinExistence type="predicted"/>
<dbReference type="PROSITE" id="PS50181">
    <property type="entry name" value="FBOX"/>
    <property type="match status" value="1"/>
</dbReference>
<organism evidence="2 3">
    <name type="scientific">Strongyloides venezuelensis</name>
    <name type="common">Threadworm</name>
    <dbReference type="NCBI Taxonomy" id="75913"/>
    <lineage>
        <taxon>Eukaryota</taxon>
        <taxon>Metazoa</taxon>
        <taxon>Ecdysozoa</taxon>
        <taxon>Nematoda</taxon>
        <taxon>Chromadorea</taxon>
        <taxon>Rhabditida</taxon>
        <taxon>Tylenchina</taxon>
        <taxon>Panagrolaimomorpha</taxon>
        <taxon>Strongyloidoidea</taxon>
        <taxon>Strongyloididae</taxon>
        <taxon>Strongyloides</taxon>
    </lineage>
</organism>
<sequence length="367" mass="43607">MDPNNSIMDFNIEDEYFEINDNTSVLPDNIMVKILSELPWEDINTVKLISRRFYGIVHQNYRRLERRKVQKFLIKYNKYRKNYPFHLEITLKNAENGSSPEIPICLGKIRNFKSIEELIDFLKMFDMRDLEQFVVPVIDNIDIFIILERLFQIGTNIKTLIIPKIEEKDFRSFRRFIRKLVSVNWFFIGHLCAPSSGARDVYSLLSLSSINNIKDFYISECNKTKILSDDFVSKLLRNYPNIQSLLFESTNIEFLKSAFKEFFTVNQPRQMESECNSCEIFLELYFCGPAEHLHNIFRNYLNELENVEEIDIQNYSYDTDVEEHDKVDEIAVFESYRDCKNCLNNRHAIRKDARLHKLGGSYEEINH</sequence>
<reference evidence="3" key="2">
    <citation type="submission" date="2015-08" db="UniProtKB">
        <authorList>
            <consortium name="WormBaseParasite"/>
        </authorList>
    </citation>
    <scope>IDENTIFICATION</scope>
</reference>
<dbReference type="AlphaFoldDB" id="A0A0K0G319"/>
<feature type="domain" description="F-box" evidence="1">
    <location>
        <begin position="20"/>
        <end position="64"/>
    </location>
</feature>
<accession>A0A0K0G319</accession>
<keyword evidence="2" id="KW-1185">Reference proteome</keyword>
<dbReference type="InterPro" id="IPR036047">
    <property type="entry name" value="F-box-like_dom_sf"/>
</dbReference>
<dbReference type="InterPro" id="IPR001810">
    <property type="entry name" value="F-box_dom"/>
</dbReference>
<evidence type="ECO:0000313" key="2">
    <source>
        <dbReference type="Proteomes" id="UP000035680"/>
    </source>
</evidence>
<dbReference type="WBParaSite" id="SVE_1912000.1">
    <property type="protein sequence ID" value="SVE_1912000.1"/>
    <property type="gene ID" value="SVE_1912000"/>
</dbReference>
<dbReference type="CDD" id="cd09917">
    <property type="entry name" value="F-box_SF"/>
    <property type="match status" value="1"/>
</dbReference>
<reference evidence="2" key="1">
    <citation type="submission" date="2014-07" db="EMBL/GenBank/DDBJ databases">
        <authorList>
            <person name="Martin A.A"/>
            <person name="De Silva N."/>
        </authorList>
    </citation>
    <scope>NUCLEOTIDE SEQUENCE</scope>
</reference>
<evidence type="ECO:0000313" key="3">
    <source>
        <dbReference type="WBParaSite" id="SVE_1912000.1"/>
    </source>
</evidence>
<dbReference type="Proteomes" id="UP000035680">
    <property type="component" value="Unassembled WGS sequence"/>
</dbReference>
<name>A0A0K0G319_STRVS</name>
<evidence type="ECO:0000259" key="1">
    <source>
        <dbReference type="PROSITE" id="PS50181"/>
    </source>
</evidence>
<dbReference type="SUPFAM" id="SSF81383">
    <property type="entry name" value="F-box domain"/>
    <property type="match status" value="1"/>
</dbReference>
<dbReference type="SMART" id="SM00256">
    <property type="entry name" value="FBOX"/>
    <property type="match status" value="1"/>
</dbReference>